<proteinExistence type="predicted"/>
<keyword evidence="3" id="KW-1185">Reference proteome</keyword>
<dbReference type="EMBL" id="SRMA01025877">
    <property type="protein sequence ID" value="TRY90099.1"/>
    <property type="molecule type" value="Genomic_DNA"/>
</dbReference>
<accession>A0A553QJJ0</accession>
<organism evidence="2 3">
    <name type="scientific">Danionella cerebrum</name>
    <dbReference type="NCBI Taxonomy" id="2873325"/>
    <lineage>
        <taxon>Eukaryota</taxon>
        <taxon>Metazoa</taxon>
        <taxon>Chordata</taxon>
        <taxon>Craniata</taxon>
        <taxon>Vertebrata</taxon>
        <taxon>Euteleostomi</taxon>
        <taxon>Actinopterygii</taxon>
        <taxon>Neopterygii</taxon>
        <taxon>Teleostei</taxon>
        <taxon>Ostariophysi</taxon>
        <taxon>Cypriniformes</taxon>
        <taxon>Danionidae</taxon>
        <taxon>Danioninae</taxon>
        <taxon>Danionella</taxon>
    </lineage>
</organism>
<protein>
    <submittedName>
        <fullName evidence="2">Uncharacterized protein</fullName>
    </submittedName>
</protein>
<evidence type="ECO:0000313" key="2">
    <source>
        <dbReference type="EMBL" id="TRY90099.1"/>
    </source>
</evidence>
<comment type="caution">
    <text evidence="2">The sequence shown here is derived from an EMBL/GenBank/DDBJ whole genome shotgun (WGS) entry which is preliminary data.</text>
</comment>
<sequence length="61" mass="6773">AFSQGSGVLQRGNSSPSHTLMEQLAEPQVLSEEAEHGVYKELRQVYFNGVIFCLLQNFTVS</sequence>
<feature type="non-terminal residue" evidence="2">
    <location>
        <position position="1"/>
    </location>
</feature>
<dbReference type="Proteomes" id="UP000316079">
    <property type="component" value="Unassembled WGS sequence"/>
</dbReference>
<name>A0A553QJJ0_9TELE</name>
<evidence type="ECO:0000313" key="3">
    <source>
        <dbReference type="Proteomes" id="UP000316079"/>
    </source>
</evidence>
<reference evidence="2 3" key="1">
    <citation type="journal article" date="2019" name="Sci. Data">
        <title>Hybrid genome assembly and annotation of Danionella translucida.</title>
        <authorList>
            <person name="Kadobianskyi M."/>
            <person name="Schulze L."/>
            <person name="Schuelke M."/>
            <person name="Judkewitz B."/>
        </authorList>
    </citation>
    <scope>NUCLEOTIDE SEQUENCE [LARGE SCALE GENOMIC DNA]</scope>
    <source>
        <strain evidence="2 3">Bolton</strain>
    </source>
</reference>
<dbReference type="OrthoDB" id="297496at2759"/>
<evidence type="ECO:0000256" key="1">
    <source>
        <dbReference type="SAM" id="MobiDB-lite"/>
    </source>
</evidence>
<gene>
    <name evidence="2" type="ORF">DNTS_031596</name>
</gene>
<feature type="region of interest" description="Disordered" evidence="1">
    <location>
        <begin position="1"/>
        <end position="21"/>
    </location>
</feature>
<feature type="compositionally biased region" description="Polar residues" evidence="1">
    <location>
        <begin position="1"/>
        <end position="20"/>
    </location>
</feature>
<dbReference type="AlphaFoldDB" id="A0A553QJJ0"/>